<comment type="caution">
    <text evidence="5">The sequence shown here is derived from an EMBL/GenBank/DDBJ whole genome shotgun (WGS) entry which is preliminary data.</text>
</comment>
<evidence type="ECO:0000256" key="1">
    <source>
        <dbReference type="ARBA" id="ARBA00004141"/>
    </source>
</evidence>
<keyword evidence="3" id="KW-0812">Transmembrane</keyword>
<accession>A0A448XDJ7</accession>
<dbReference type="Gene3D" id="1.20.1250.20">
    <property type="entry name" value="MFS general substrate transporter like domains"/>
    <property type="match status" value="1"/>
</dbReference>
<reference evidence="5" key="1">
    <citation type="submission" date="2018-11" db="EMBL/GenBank/DDBJ databases">
        <authorList>
            <consortium name="Pathogen Informatics"/>
        </authorList>
    </citation>
    <scope>NUCLEOTIDE SEQUENCE</scope>
</reference>
<feature type="transmembrane region" description="Helical" evidence="3">
    <location>
        <begin position="270"/>
        <end position="287"/>
    </location>
</feature>
<dbReference type="EMBL" id="CAAALY010247224">
    <property type="protein sequence ID" value="VEL34221.1"/>
    <property type="molecule type" value="Genomic_DNA"/>
</dbReference>
<feature type="transmembrane region" description="Helical" evidence="3">
    <location>
        <begin position="225"/>
        <end position="250"/>
    </location>
</feature>
<feature type="transmembrane region" description="Helical" evidence="3">
    <location>
        <begin position="319"/>
        <end position="346"/>
    </location>
</feature>
<feature type="transmembrane region" description="Helical" evidence="3">
    <location>
        <begin position="358"/>
        <end position="379"/>
    </location>
</feature>
<dbReference type="InterPro" id="IPR011701">
    <property type="entry name" value="MFS"/>
</dbReference>
<feature type="region of interest" description="Disordered" evidence="2">
    <location>
        <begin position="1"/>
        <end position="23"/>
    </location>
</feature>
<dbReference type="GO" id="GO:0016020">
    <property type="term" value="C:membrane"/>
    <property type="evidence" value="ECO:0007669"/>
    <property type="project" value="UniProtKB-SubCell"/>
</dbReference>
<organism evidence="5 6">
    <name type="scientific">Protopolystoma xenopodis</name>
    <dbReference type="NCBI Taxonomy" id="117903"/>
    <lineage>
        <taxon>Eukaryota</taxon>
        <taxon>Metazoa</taxon>
        <taxon>Spiralia</taxon>
        <taxon>Lophotrochozoa</taxon>
        <taxon>Platyhelminthes</taxon>
        <taxon>Monogenea</taxon>
        <taxon>Polyopisthocotylea</taxon>
        <taxon>Polystomatidea</taxon>
        <taxon>Polystomatidae</taxon>
        <taxon>Protopolystoma</taxon>
    </lineage>
</organism>
<evidence type="ECO:0000313" key="5">
    <source>
        <dbReference type="EMBL" id="VEL34221.1"/>
    </source>
</evidence>
<name>A0A448XDJ7_9PLAT</name>
<proteinExistence type="predicted"/>
<sequence length="513" mass="56198">MDDQTINGSEKIPFQSPSLRISDAPKSQSYKANFFDGVYIRSNSLISSNAETNSASNSNSQWDRDSVFMHPNHPQQTRIIAAQNRRHPASQGNSDPSPCGKSRCNKLLISDKRSLGTIFYSESAPNDVHDKRTDLFNQLHDANRISCLRGSDTELYIKNKRLYFNSFSSNTGDGLSEDNANQIPSRQSLDYAVSPFGSSESSSVTLRLPPSESQLSLPEPPDGGWGWVVVVAAFFVHLITDGVSVSFGIFLEDLMADFDEKMSTTSWVGSFAYGIPMLSAPISTVLINNFGCRFVCILGGIISALGCVAGYFVQSILGLIFTFGVLSGIGSGFSLTAALIIVSVYFDDKRATATGLSIAGMGMGAFLFAPLVDLLINLYTWRGTMLILAGCFLHLVVCGALMRPVETSTERRHRTRLAWLEHFARESGFPPLNDCHEYKSQDTSGRIKLLRDRLLAPRSLKPALSHCSSFPEELDLPCILNPAHCLACESKTLTHQPLTTEPHILSPSLEPYA</sequence>
<dbReference type="PROSITE" id="PS50850">
    <property type="entry name" value="MFS"/>
    <property type="match status" value="1"/>
</dbReference>
<evidence type="ECO:0000256" key="2">
    <source>
        <dbReference type="SAM" id="MobiDB-lite"/>
    </source>
</evidence>
<dbReference type="InterPro" id="IPR020846">
    <property type="entry name" value="MFS_dom"/>
</dbReference>
<feature type="non-terminal residue" evidence="5">
    <location>
        <position position="513"/>
    </location>
</feature>
<evidence type="ECO:0000313" key="6">
    <source>
        <dbReference type="Proteomes" id="UP000784294"/>
    </source>
</evidence>
<keyword evidence="3" id="KW-0472">Membrane</keyword>
<gene>
    <name evidence="5" type="ORF">PXEA_LOCUS27661</name>
</gene>
<evidence type="ECO:0000259" key="4">
    <source>
        <dbReference type="PROSITE" id="PS50850"/>
    </source>
</evidence>
<dbReference type="InterPro" id="IPR036259">
    <property type="entry name" value="MFS_trans_sf"/>
</dbReference>
<keyword evidence="6" id="KW-1185">Reference proteome</keyword>
<dbReference type="Proteomes" id="UP000784294">
    <property type="component" value="Unassembled WGS sequence"/>
</dbReference>
<dbReference type="OrthoDB" id="6509908at2759"/>
<dbReference type="GO" id="GO:0008028">
    <property type="term" value="F:monocarboxylic acid transmembrane transporter activity"/>
    <property type="evidence" value="ECO:0007669"/>
    <property type="project" value="TreeGrafter"/>
</dbReference>
<feature type="transmembrane region" description="Helical" evidence="3">
    <location>
        <begin position="294"/>
        <end position="313"/>
    </location>
</feature>
<protein>
    <recommendedName>
        <fullName evidence="4">Major facilitator superfamily (MFS) profile domain-containing protein</fullName>
    </recommendedName>
</protein>
<keyword evidence="3" id="KW-1133">Transmembrane helix</keyword>
<comment type="subcellular location">
    <subcellularLocation>
        <location evidence="1">Membrane</location>
        <topology evidence="1">Multi-pass membrane protein</topology>
    </subcellularLocation>
</comment>
<feature type="domain" description="Major facilitator superfamily (MFS) profile" evidence="4">
    <location>
        <begin position="226"/>
        <end position="513"/>
    </location>
</feature>
<dbReference type="SUPFAM" id="SSF103473">
    <property type="entry name" value="MFS general substrate transporter"/>
    <property type="match status" value="1"/>
</dbReference>
<dbReference type="PANTHER" id="PTHR11360:SF260">
    <property type="entry name" value="MFS DOMAIN-CONTAINING PROTEIN"/>
    <property type="match status" value="1"/>
</dbReference>
<dbReference type="PANTHER" id="PTHR11360">
    <property type="entry name" value="MONOCARBOXYLATE TRANSPORTER"/>
    <property type="match status" value="1"/>
</dbReference>
<evidence type="ECO:0000256" key="3">
    <source>
        <dbReference type="SAM" id="Phobius"/>
    </source>
</evidence>
<dbReference type="Pfam" id="PF07690">
    <property type="entry name" value="MFS_1"/>
    <property type="match status" value="1"/>
</dbReference>
<feature type="transmembrane region" description="Helical" evidence="3">
    <location>
        <begin position="385"/>
        <end position="405"/>
    </location>
</feature>
<dbReference type="AlphaFoldDB" id="A0A448XDJ7"/>
<dbReference type="InterPro" id="IPR050327">
    <property type="entry name" value="Proton-linked_MCT"/>
</dbReference>